<dbReference type="PANTHER" id="PTHR43280">
    <property type="entry name" value="ARAC-FAMILY TRANSCRIPTIONAL REGULATOR"/>
    <property type="match status" value="1"/>
</dbReference>
<dbReference type="SUPFAM" id="SSF51182">
    <property type="entry name" value="RmlC-like cupins"/>
    <property type="match status" value="1"/>
</dbReference>
<dbReference type="Gene3D" id="1.10.10.60">
    <property type="entry name" value="Homeodomain-like"/>
    <property type="match status" value="2"/>
</dbReference>
<sequence>MYDLNAINTSTLPIVALTEELQEHVICKTVNHFHTDIEIIHILTGSMTYYINGEAIHVKSDDILFINSSQLHNAMLTTSPYCQFNFVLISPSIITDNTWLSKKYMEPFLNTSQYHYQHVSASDLYHQELQYAIDTMVACKQSAAPGSDLDLLGQAYMLMKYIYLLYEKHLPSTSTMDKDLPLQNLMLQYIYQQYRQKLTLHDIAAAGNVSPSSCCKIFKKYVHQSPMVYVNQYRLQMACHLLITTDYPITDIAYQCGFNQPSYFNKLFFKTYHCTPTHYRQRANYVY</sequence>
<protein>
    <recommendedName>
        <fullName evidence="4">HTH araC/xylS-type domain-containing protein</fullName>
    </recommendedName>
</protein>
<dbReference type="InterPro" id="IPR020449">
    <property type="entry name" value="Tscrpt_reg_AraC-type_HTH"/>
</dbReference>
<evidence type="ECO:0000256" key="1">
    <source>
        <dbReference type="ARBA" id="ARBA00023015"/>
    </source>
</evidence>
<dbReference type="InterPro" id="IPR009057">
    <property type="entry name" value="Homeodomain-like_sf"/>
</dbReference>
<dbReference type="InterPro" id="IPR003313">
    <property type="entry name" value="AraC-bd"/>
</dbReference>
<name>A0A096AL79_9FIRM</name>
<comment type="caution">
    <text evidence="5">The sequence shown here is derived from an EMBL/GenBank/DDBJ whole genome shotgun (WGS) entry which is preliminary data.</text>
</comment>
<dbReference type="GO" id="GO:0003700">
    <property type="term" value="F:DNA-binding transcription factor activity"/>
    <property type="evidence" value="ECO:0007669"/>
    <property type="project" value="InterPro"/>
</dbReference>
<dbReference type="Proteomes" id="UP000029628">
    <property type="component" value="Unassembled WGS sequence"/>
</dbReference>
<dbReference type="GO" id="GO:0043565">
    <property type="term" value="F:sequence-specific DNA binding"/>
    <property type="evidence" value="ECO:0007669"/>
    <property type="project" value="InterPro"/>
</dbReference>
<keyword evidence="2" id="KW-0238">DNA-binding</keyword>
<accession>A0A096AL79</accession>
<dbReference type="PRINTS" id="PR00032">
    <property type="entry name" value="HTHARAC"/>
</dbReference>
<keyword evidence="6" id="KW-1185">Reference proteome</keyword>
<evidence type="ECO:0000256" key="2">
    <source>
        <dbReference type="ARBA" id="ARBA00023125"/>
    </source>
</evidence>
<reference evidence="5 6" key="1">
    <citation type="submission" date="2014-07" db="EMBL/GenBank/DDBJ databases">
        <authorList>
            <person name="McCorrison J."/>
            <person name="Sanka R."/>
            <person name="Torralba M."/>
            <person name="Gillis M."/>
            <person name="Haft D.H."/>
            <person name="Methe B."/>
            <person name="Sutton G."/>
            <person name="Nelson K.E."/>
        </authorList>
    </citation>
    <scope>NUCLEOTIDE SEQUENCE [LARGE SCALE GENOMIC DNA]</scope>
    <source>
        <strain evidence="5 6">DNF00314</strain>
    </source>
</reference>
<dbReference type="SUPFAM" id="SSF46689">
    <property type="entry name" value="Homeodomain-like"/>
    <property type="match status" value="2"/>
</dbReference>
<dbReference type="InterPro" id="IPR014710">
    <property type="entry name" value="RmlC-like_jellyroll"/>
</dbReference>
<dbReference type="AlphaFoldDB" id="A0A096AL79"/>
<dbReference type="PROSITE" id="PS01124">
    <property type="entry name" value="HTH_ARAC_FAMILY_2"/>
    <property type="match status" value="1"/>
</dbReference>
<dbReference type="Gene3D" id="2.60.120.10">
    <property type="entry name" value="Jelly Rolls"/>
    <property type="match status" value="1"/>
</dbReference>
<dbReference type="InterPro" id="IPR011051">
    <property type="entry name" value="RmlC_Cupin_sf"/>
</dbReference>
<evidence type="ECO:0000313" key="6">
    <source>
        <dbReference type="Proteomes" id="UP000029628"/>
    </source>
</evidence>
<evidence type="ECO:0000259" key="4">
    <source>
        <dbReference type="PROSITE" id="PS01124"/>
    </source>
</evidence>
<dbReference type="Pfam" id="PF12833">
    <property type="entry name" value="HTH_18"/>
    <property type="match status" value="1"/>
</dbReference>
<keyword evidence="3" id="KW-0804">Transcription</keyword>
<dbReference type="Pfam" id="PF02311">
    <property type="entry name" value="AraC_binding"/>
    <property type="match status" value="1"/>
</dbReference>
<feature type="domain" description="HTH araC/xylS-type" evidence="4">
    <location>
        <begin position="184"/>
        <end position="282"/>
    </location>
</feature>
<dbReference type="eggNOG" id="COG2207">
    <property type="taxonomic scope" value="Bacteria"/>
</dbReference>
<organism evidence="5 6">
    <name type="scientific">Veillonella montpellierensis DNF00314</name>
    <dbReference type="NCBI Taxonomy" id="1401067"/>
    <lineage>
        <taxon>Bacteria</taxon>
        <taxon>Bacillati</taxon>
        <taxon>Bacillota</taxon>
        <taxon>Negativicutes</taxon>
        <taxon>Veillonellales</taxon>
        <taxon>Veillonellaceae</taxon>
        <taxon>Veillonella</taxon>
    </lineage>
</organism>
<dbReference type="SMART" id="SM00342">
    <property type="entry name" value="HTH_ARAC"/>
    <property type="match status" value="1"/>
</dbReference>
<dbReference type="InterPro" id="IPR018060">
    <property type="entry name" value="HTH_AraC"/>
</dbReference>
<dbReference type="EMBL" id="JRNT01000008">
    <property type="protein sequence ID" value="KGF47585.1"/>
    <property type="molecule type" value="Genomic_DNA"/>
</dbReference>
<gene>
    <name evidence="5" type="ORF">HMPREF0872_04125</name>
</gene>
<proteinExistence type="predicted"/>
<keyword evidence="1" id="KW-0805">Transcription regulation</keyword>
<dbReference type="eggNOG" id="COG1917">
    <property type="taxonomic scope" value="Bacteria"/>
</dbReference>
<evidence type="ECO:0000313" key="5">
    <source>
        <dbReference type="EMBL" id="KGF47585.1"/>
    </source>
</evidence>
<dbReference type="PANTHER" id="PTHR43280:SF34">
    <property type="entry name" value="ARAC-FAMILY TRANSCRIPTIONAL REGULATOR"/>
    <property type="match status" value="1"/>
</dbReference>
<evidence type="ECO:0000256" key="3">
    <source>
        <dbReference type="ARBA" id="ARBA00023163"/>
    </source>
</evidence>